<organism evidence="4 5">
    <name type="scientific">Hyphococcus aureus</name>
    <dbReference type="NCBI Taxonomy" id="2666033"/>
    <lineage>
        <taxon>Bacteria</taxon>
        <taxon>Pseudomonadati</taxon>
        <taxon>Pseudomonadota</taxon>
        <taxon>Alphaproteobacteria</taxon>
        <taxon>Parvularculales</taxon>
        <taxon>Parvularculaceae</taxon>
        <taxon>Hyphococcus</taxon>
    </lineage>
</organism>
<gene>
    <name evidence="4" type="ORF">ACFMB1_15760</name>
</gene>
<protein>
    <submittedName>
        <fullName evidence="4">ATP12 family chaperone protein</fullName>
    </submittedName>
</protein>
<evidence type="ECO:0000256" key="2">
    <source>
        <dbReference type="ARBA" id="ARBA00022946"/>
    </source>
</evidence>
<sequence length="237" mass="25960">MSETVRPKRFYKEVTVVDHEGRHAIALDGRMAKTMGRNVLSAPGLALANAVVAEWAGQGEHIERATMPLTGLLSASIDGSEADVEHWREEIVKYLGSDLVCYRAGEPEKLAVRQAAVWDPYVEFLRVEFGAILVTTSGIMAVPQADASSTAVRSALTKVSPETLFALQIATAIAGSAVLALALWKELDDAETIFEASRVDERFQEEQWGVDEEAKAREERLKADFLTVARFLALLKS</sequence>
<name>A0ABW1KY44_9PROT</name>
<dbReference type="RefSeq" id="WP_379881740.1">
    <property type="nucleotide sequence ID" value="NZ_JBHPON010000002.1"/>
</dbReference>
<dbReference type="PANTHER" id="PTHR21013:SF10">
    <property type="entry name" value="ATP SYNTHASE MITOCHONDRIAL F1 COMPLEX ASSEMBLY FACTOR 2"/>
    <property type="match status" value="1"/>
</dbReference>
<dbReference type="InterPro" id="IPR042272">
    <property type="entry name" value="ATP12_ATP_synth-F1-assembly_N"/>
</dbReference>
<comment type="similarity">
    <text evidence="1">Belongs to the ATP12 family.</text>
</comment>
<reference evidence="4 5" key="1">
    <citation type="submission" date="2024-09" db="EMBL/GenBank/DDBJ databases">
        <authorList>
            <person name="Zhang Z.-H."/>
        </authorList>
    </citation>
    <scope>NUCLEOTIDE SEQUENCE [LARGE SCALE GENOMIC DNA]</scope>
    <source>
        <strain evidence="4 5">HHTR114</strain>
    </source>
</reference>
<dbReference type="Gene3D" id="1.10.3580.10">
    <property type="entry name" value="ATP12 ATPase"/>
    <property type="match status" value="1"/>
</dbReference>
<dbReference type="Gene3D" id="3.30.2180.10">
    <property type="entry name" value="ATP12-like"/>
    <property type="match status" value="1"/>
</dbReference>
<dbReference type="Pfam" id="PF07542">
    <property type="entry name" value="ATP12"/>
    <property type="match status" value="1"/>
</dbReference>
<dbReference type="PANTHER" id="PTHR21013">
    <property type="entry name" value="ATP SYNTHASE MITOCHONDRIAL F1 COMPLEX ASSEMBLY FACTOR 2/ATP12 PROTEIN, MITOCHONDRIAL PRECURSOR"/>
    <property type="match status" value="1"/>
</dbReference>
<dbReference type="InterPro" id="IPR011419">
    <property type="entry name" value="ATP12_ATP_synth-F1-assembly"/>
</dbReference>
<dbReference type="SUPFAM" id="SSF160909">
    <property type="entry name" value="ATP12-like"/>
    <property type="match status" value="1"/>
</dbReference>
<evidence type="ECO:0000313" key="4">
    <source>
        <dbReference type="EMBL" id="MFC6037010.1"/>
    </source>
</evidence>
<evidence type="ECO:0000313" key="5">
    <source>
        <dbReference type="Proteomes" id="UP001596116"/>
    </source>
</evidence>
<dbReference type="EMBL" id="JBHPON010000002">
    <property type="protein sequence ID" value="MFC6037010.1"/>
    <property type="molecule type" value="Genomic_DNA"/>
</dbReference>
<keyword evidence="3" id="KW-0143">Chaperone</keyword>
<keyword evidence="5" id="KW-1185">Reference proteome</keyword>
<keyword evidence="2" id="KW-0809">Transit peptide</keyword>
<dbReference type="InterPro" id="IPR023335">
    <property type="entry name" value="ATP12_ortho_dom_sf"/>
</dbReference>
<proteinExistence type="inferred from homology"/>
<accession>A0ABW1KY44</accession>
<comment type="caution">
    <text evidence="4">The sequence shown here is derived from an EMBL/GenBank/DDBJ whole genome shotgun (WGS) entry which is preliminary data.</text>
</comment>
<evidence type="ECO:0000256" key="1">
    <source>
        <dbReference type="ARBA" id="ARBA00008231"/>
    </source>
</evidence>
<dbReference type="Proteomes" id="UP001596116">
    <property type="component" value="Unassembled WGS sequence"/>
</dbReference>
<evidence type="ECO:0000256" key="3">
    <source>
        <dbReference type="ARBA" id="ARBA00023186"/>
    </source>
</evidence>